<keyword evidence="1" id="KW-1133">Transmembrane helix</keyword>
<keyword evidence="1" id="KW-0812">Transmembrane</keyword>
<organism evidence="2 3">
    <name type="scientific">Caballeronia hypogeia</name>
    <dbReference type="NCBI Taxonomy" id="1777140"/>
    <lineage>
        <taxon>Bacteria</taxon>
        <taxon>Pseudomonadati</taxon>
        <taxon>Pseudomonadota</taxon>
        <taxon>Betaproteobacteria</taxon>
        <taxon>Burkholderiales</taxon>
        <taxon>Burkholderiaceae</taxon>
        <taxon>Caballeronia</taxon>
    </lineage>
</organism>
<evidence type="ECO:0000256" key="1">
    <source>
        <dbReference type="SAM" id="Phobius"/>
    </source>
</evidence>
<keyword evidence="1" id="KW-0472">Membrane</keyword>
<keyword evidence="3" id="KW-1185">Reference proteome</keyword>
<comment type="caution">
    <text evidence="2">The sequence shown here is derived from an EMBL/GenBank/DDBJ whole genome shotgun (WGS) entry which is preliminary data.</text>
</comment>
<name>A0A158ABT0_9BURK</name>
<evidence type="ECO:0000313" key="2">
    <source>
        <dbReference type="EMBL" id="SAK55301.1"/>
    </source>
</evidence>
<gene>
    <name evidence="2" type="ORF">AWB79_02173</name>
</gene>
<dbReference type="Proteomes" id="UP000054851">
    <property type="component" value="Unassembled WGS sequence"/>
</dbReference>
<evidence type="ECO:0000313" key="3">
    <source>
        <dbReference type="Proteomes" id="UP000054851"/>
    </source>
</evidence>
<reference evidence="2" key="1">
    <citation type="submission" date="2016-01" db="EMBL/GenBank/DDBJ databases">
        <authorList>
            <person name="Peeters C."/>
        </authorList>
    </citation>
    <scope>NUCLEOTIDE SEQUENCE</scope>
    <source>
        <strain evidence="2">LMG 29322</strain>
    </source>
</reference>
<protein>
    <submittedName>
        <fullName evidence="2">Uncharacterized protein</fullName>
    </submittedName>
</protein>
<feature type="transmembrane region" description="Helical" evidence="1">
    <location>
        <begin position="12"/>
        <end position="41"/>
    </location>
</feature>
<dbReference type="EMBL" id="FCOA02000005">
    <property type="protein sequence ID" value="SAK55301.1"/>
    <property type="molecule type" value="Genomic_DNA"/>
</dbReference>
<accession>A0A158ABT0</accession>
<proteinExistence type="predicted"/>
<dbReference type="AlphaFoldDB" id="A0A158ABT0"/>
<sequence>MRVSMTSQLITLVMTLAGAAAFGLAGYAVLKFLLSLLLVLYGAY</sequence>